<protein>
    <submittedName>
        <fullName evidence="6">Uncharacterized protein</fullName>
    </submittedName>
</protein>
<evidence type="ECO:0000256" key="4">
    <source>
        <dbReference type="ARBA" id="ARBA00023136"/>
    </source>
</evidence>
<accession>A0AAN9B4Y9</accession>
<evidence type="ECO:0000256" key="1">
    <source>
        <dbReference type="ARBA" id="ARBA00004141"/>
    </source>
</evidence>
<sequence>MRIKPISIVAFLLTLVAVLLVWVGFWVPRWYVLLRSGGDIKHWYGLWHQQRCSSRGCGETSSFTRIEGGKEFFFISKVFYSLAAVLVLLAFGLHVLYALWRKARVRQVAIYMLCGAGLFGLLSMLIFVARYDQMVEYKGQDVELGYSFTLSLLGSLFCLLASAFTAWASYKKATFNEDDEDDCKEITHEMQPGDMD</sequence>
<evidence type="ECO:0000256" key="2">
    <source>
        <dbReference type="ARBA" id="ARBA00022692"/>
    </source>
</evidence>
<dbReference type="EMBL" id="JBAMIC010000012">
    <property type="protein sequence ID" value="KAK7099386.1"/>
    <property type="molecule type" value="Genomic_DNA"/>
</dbReference>
<evidence type="ECO:0000256" key="5">
    <source>
        <dbReference type="SAM" id="Phobius"/>
    </source>
</evidence>
<evidence type="ECO:0000313" key="7">
    <source>
        <dbReference type="Proteomes" id="UP001374579"/>
    </source>
</evidence>
<comment type="caution">
    <text evidence="6">The sequence shown here is derived from an EMBL/GenBank/DDBJ whole genome shotgun (WGS) entry which is preliminary data.</text>
</comment>
<keyword evidence="3 5" id="KW-1133">Transmembrane helix</keyword>
<feature type="transmembrane region" description="Helical" evidence="5">
    <location>
        <begin position="148"/>
        <end position="168"/>
    </location>
</feature>
<dbReference type="PANTHER" id="PTHR10671:SF108">
    <property type="entry name" value="CLAUDIN FAMILY PROTEIN-RELATED"/>
    <property type="match status" value="1"/>
</dbReference>
<dbReference type="Proteomes" id="UP001374579">
    <property type="component" value="Unassembled WGS sequence"/>
</dbReference>
<dbReference type="InterPro" id="IPR050579">
    <property type="entry name" value="PMP-22/EMP/MP20-like"/>
</dbReference>
<gene>
    <name evidence="6" type="ORF">V1264_003530</name>
</gene>
<dbReference type="Gene3D" id="1.20.140.150">
    <property type="match status" value="1"/>
</dbReference>
<feature type="transmembrane region" description="Helical" evidence="5">
    <location>
        <begin position="108"/>
        <end position="128"/>
    </location>
</feature>
<reference evidence="6 7" key="1">
    <citation type="submission" date="2024-02" db="EMBL/GenBank/DDBJ databases">
        <title>Chromosome-scale genome assembly of the rough periwinkle Littorina saxatilis.</title>
        <authorList>
            <person name="De Jode A."/>
            <person name="Faria R."/>
            <person name="Formenti G."/>
            <person name="Sims Y."/>
            <person name="Smith T.P."/>
            <person name="Tracey A."/>
            <person name="Wood J.M.D."/>
            <person name="Zagrodzka Z.B."/>
            <person name="Johannesson K."/>
            <person name="Butlin R.K."/>
            <person name="Leder E.H."/>
        </authorList>
    </citation>
    <scope>NUCLEOTIDE SEQUENCE [LARGE SCALE GENOMIC DNA]</scope>
    <source>
        <strain evidence="6">Snail1</strain>
        <tissue evidence="6">Muscle</tissue>
    </source>
</reference>
<evidence type="ECO:0000256" key="3">
    <source>
        <dbReference type="ARBA" id="ARBA00022989"/>
    </source>
</evidence>
<dbReference type="GO" id="GO:0005886">
    <property type="term" value="C:plasma membrane"/>
    <property type="evidence" value="ECO:0007669"/>
    <property type="project" value="TreeGrafter"/>
</dbReference>
<proteinExistence type="predicted"/>
<evidence type="ECO:0000313" key="6">
    <source>
        <dbReference type="EMBL" id="KAK7099386.1"/>
    </source>
</evidence>
<dbReference type="PANTHER" id="PTHR10671">
    <property type="entry name" value="EPITHELIAL MEMBRANE PROTEIN-RELATED"/>
    <property type="match status" value="1"/>
</dbReference>
<name>A0AAN9B4Y9_9CAEN</name>
<keyword evidence="7" id="KW-1185">Reference proteome</keyword>
<organism evidence="6 7">
    <name type="scientific">Littorina saxatilis</name>
    <dbReference type="NCBI Taxonomy" id="31220"/>
    <lineage>
        <taxon>Eukaryota</taxon>
        <taxon>Metazoa</taxon>
        <taxon>Spiralia</taxon>
        <taxon>Lophotrochozoa</taxon>
        <taxon>Mollusca</taxon>
        <taxon>Gastropoda</taxon>
        <taxon>Caenogastropoda</taxon>
        <taxon>Littorinimorpha</taxon>
        <taxon>Littorinoidea</taxon>
        <taxon>Littorinidae</taxon>
        <taxon>Littorina</taxon>
    </lineage>
</organism>
<comment type="subcellular location">
    <subcellularLocation>
        <location evidence="1">Membrane</location>
        <topology evidence="1">Multi-pass membrane protein</topology>
    </subcellularLocation>
</comment>
<feature type="transmembrane region" description="Helical" evidence="5">
    <location>
        <begin position="78"/>
        <end position="99"/>
    </location>
</feature>
<dbReference type="AlphaFoldDB" id="A0AAN9B4Y9"/>
<keyword evidence="2 5" id="KW-0812">Transmembrane</keyword>
<keyword evidence="4 5" id="KW-0472">Membrane</keyword>
<feature type="transmembrane region" description="Helical" evidence="5">
    <location>
        <begin position="7"/>
        <end position="27"/>
    </location>
</feature>